<protein>
    <submittedName>
        <fullName evidence="1">Uncharacterized protein</fullName>
    </submittedName>
</protein>
<proteinExistence type="predicted"/>
<gene>
    <name evidence="1" type="ORF">CH367_13425</name>
</gene>
<comment type="caution">
    <text evidence="1">The sequence shown here is derived from an EMBL/GenBank/DDBJ whole genome shotgun (WGS) entry which is preliminary data.</text>
</comment>
<sequence>MKVTHSCLEFDSIEDLIDFTKEFETGSMIRFLSPIEDNSGNVLVKEEVQVKESALARLKDIKGQYTPKFDVKLNKELLEQIQNILAMKIVNQLKVSDMKFLKFMYENTTYNYKGIIRNSLLSKKTVLALFKVYNQNVNFFKYISELGLLNLGIVMIPDTMKFRLLRRYAFTAGILMDIPRIGVDRYTKLPSDDSGKVQVAKKCADILQKLDLIDFTYSAISNHMPLGMIDNPDKPISIDKAGDEETLDEKFFDDILSDDGESDSKGDSSKEDAIPEKSYDFFQSLLTDSLKLTRYIANVSHNASDKDYVMEELVYYIAYNTSKKYFDELLANPLVSIFKDFEVNVKRLRKIAEVEMKCVYPPSAWAYPKPKSSQVLCKNKVWGCPNIVMGWDIHVITAQEAFGWVGTSLPIDNYPKCKLEEELDDIMVEPEKPKKK</sequence>
<keyword evidence="2" id="KW-1185">Reference proteome</keyword>
<organism evidence="1 2">
    <name type="scientific">Leptospira barantonii</name>
    <dbReference type="NCBI Taxonomy" id="2023184"/>
    <lineage>
        <taxon>Bacteria</taxon>
        <taxon>Pseudomonadati</taxon>
        <taxon>Spirochaetota</taxon>
        <taxon>Spirochaetia</taxon>
        <taxon>Leptospirales</taxon>
        <taxon>Leptospiraceae</taxon>
        <taxon>Leptospira</taxon>
    </lineage>
</organism>
<accession>A0ABX4NJS9</accession>
<reference evidence="1 2" key="1">
    <citation type="submission" date="2017-07" db="EMBL/GenBank/DDBJ databases">
        <title>Leptospira spp. isolated from tropical soils.</title>
        <authorList>
            <person name="Thibeaux R."/>
            <person name="Iraola G."/>
            <person name="Ferres I."/>
            <person name="Bierque E."/>
            <person name="Girault D."/>
            <person name="Soupe-Gilbert M.-E."/>
            <person name="Picardeau M."/>
            <person name="Goarant C."/>
        </authorList>
    </citation>
    <scope>NUCLEOTIDE SEQUENCE [LARGE SCALE GENOMIC DNA]</scope>
    <source>
        <strain evidence="1 2">FH4-C-A1</strain>
    </source>
</reference>
<evidence type="ECO:0000313" key="1">
    <source>
        <dbReference type="EMBL" id="PJZ57076.1"/>
    </source>
</evidence>
<dbReference type="RefSeq" id="WP_100763009.1">
    <property type="nucleotide sequence ID" value="NZ_NPDS01000005.1"/>
</dbReference>
<evidence type="ECO:0000313" key="2">
    <source>
        <dbReference type="Proteomes" id="UP000231879"/>
    </source>
</evidence>
<dbReference type="Proteomes" id="UP000231879">
    <property type="component" value="Unassembled WGS sequence"/>
</dbReference>
<name>A0ABX4NJS9_9LEPT</name>
<dbReference type="EMBL" id="NPDS01000005">
    <property type="protein sequence ID" value="PJZ57076.1"/>
    <property type="molecule type" value="Genomic_DNA"/>
</dbReference>